<gene>
    <name evidence="12" type="ORF">Vbra_5987</name>
</gene>
<protein>
    <recommendedName>
        <fullName evidence="3">Conserved oligomeric Golgi complex subunit 3</fullName>
    </recommendedName>
    <alternativeName>
        <fullName evidence="8">Component of oligomeric Golgi complex 3</fullName>
    </alternativeName>
</protein>
<evidence type="ECO:0000313" key="13">
    <source>
        <dbReference type="Proteomes" id="UP000041254"/>
    </source>
</evidence>
<comment type="similarity">
    <text evidence="2">Belongs to the COG3 family.</text>
</comment>
<evidence type="ECO:0000256" key="1">
    <source>
        <dbReference type="ARBA" id="ARBA00004395"/>
    </source>
</evidence>
<feature type="domain" description="Conserved oligomeric Golgi complex subunit 3 C-terminal" evidence="11">
    <location>
        <begin position="330"/>
        <end position="665"/>
    </location>
</feature>
<dbReference type="InterPro" id="IPR048320">
    <property type="entry name" value="COG3_N"/>
</dbReference>
<sequence>MKGVQLSAEQLRCIETASALALTSGGVCETDEADQEDQEAVDADYDRYCHIKTRLEGAGASSLETQPLKFFSFYKHLEGSYSRLRGWRDKSPWRWLESFHGFCDDLCARTSDTRQCLRDLESLRKDVIARTESLHNACDALLQQETHAKCVSEAIKVRLDHFDCVEQISCFFDLHRPDDVRDHLAAGRRPSHGGGSGDTLPPPPPHTAVELSPLVSTSAEGPAADPTPQPQSHPHGGPGSGHYGVGLSNPAFHPSFTTMLDRLDDAALFLEQRGYDYLEAQHCSRQLDHLRSRACTLIRSAVVGAVDKCVAQVENQLKSAASERKQIETSVFYVRFRATASNVRHLTALLCKRSNAAVHETYTACLDGIEKSYAATRIRLITDPLRRHIQSILSQSLPRSLAPALRQITSYVVSIGQLEYTTFEAFFEIRQPQDSLRELLESIGGLYYDLLRPSILACDAIDELREVAESLSMDVLEPHSQSRRGAELAPLLSTVCRLHLDVQERLIFRMETYVRDEIAGFVPSDQDLDYPNRLLREAASAAGDDTLSDSAAAPAALAEPAITHRGVSGPGRPTSGWYPTLERTLMCLSKIYRILEAPTFQEIAQEAVGVCLGSLLHAYKEILDKKGGLDSLLFLIKQLLILREQVSAFEVDLVHQERTFDFANVTNQLLDLVSVRKWMSLHATFSLDSINKYIGNPVSLLKALTPQLQENRTDTKRAMEGELKHACEALVAHCSAIIVLPLVKIISQVTPADQLTGQSASSSSSSRRDQPFASKDKLQCAVEEYLSNIENEIPKIITSLHIYLGSGAPPYMDDGRSSVAGGSDIGTGGGAATARTDDTGGVAPHSTVLILLKPIQLAIVESARQFDHVLRRDLQLSDQEVDDIKWLPPHEIEAKVLATTAT</sequence>
<dbReference type="PANTHER" id="PTHR13302:SF8">
    <property type="entry name" value="CONSERVED OLIGOMERIC GOLGI COMPLEX SUBUNIT 3"/>
    <property type="match status" value="1"/>
</dbReference>
<dbReference type="GO" id="GO:0006891">
    <property type="term" value="P:intra-Golgi vesicle-mediated transport"/>
    <property type="evidence" value="ECO:0007669"/>
    <property type="project" value="TreeGrafter"/>
</dbReference>
<dbReference type="GO" id="GO:0000139">
    <property type="term" value="C:Golgi membrane"/>
    <property type="evidence" value="ECO:0007669"/>
    <property type="project" value="UniProtKB-SubCell"/>
</dbReference>
<evidence type="ECO:0000259" key="10">
    <source>
        <dbReference type="Pfam" id="PF04136"/>
    </source>
</evidence>
<keyword evidence="13" id="KW-1185">Reference proteome</keyword>
<keyword evidence="7" id="KW-0472">Membrane</keyword>
<dbReference type="GO" id="GO:0006886">
    <property type="term" value="P:intracellular protein transport"/>
    <property type="evidence" value="ECO:0007669"/>
    <property type="project" value="InterPro"/>
</dbReference>
<evidence type="ECO:0000256" key="4">
    <source>
        <dbReference type="ARBA" id="ARBA00022448"/>
    </source>
</evidence>
<dbReference type="Proteomes" id="UP000041254">
    <property type="component" value="Unassembled WGS sequence"/>
</dbReference>
<dbReference type="InterPro" id="IPR048685">
    <property type="entry name" value="COG3_C"/>
</dbReference>
<dbReference type="GO" id="GO:0007030">
    <property type="term" value="P:Golgi organization"/>
    <property type="evidence" value="ECO:0007669"/>
    <property type="project" value="TreeGrafter"/>
</dbReference>
<comment type="subcellular location">
    <subcellularLocation>
        <location evidence="1">Golgi apparatus membrane</location>
        <topology evidence="1">Peripheral membrane protein</topology>
    </subcellularLocation>
</comment>
<evidence type="ECO:0000313" key="12">
    <source>
        <dbReference type="EMBL" id="CEM19694.1"/>
    </source>
</evidence>
<dbReference type="STRING" id="1169540.A0A0G4FXU7"/>
<dbReference type="VEuPathDB" id="CryptoDB:Vbra_5987"/>
<evidence type="ECO:0000256" key="6">
    <source>
        <dbReference type="ARBA" id="ARBA00023034"/>
    </source>
</evidence>
<evidence type="ECO:0000256" key="5">
    <source>
        <dbReference type="ARBA" id="ARBA00022927"/>
    </source>
</evidence>
<accession>A0A0G4FXU7</accession>
<dbReference type="PANTHER" id="PTHR13302">
    <property type="entry name" value="CONSERVED OLIGOMERIC GOLGI COMPLEX COMPONENT 3"/>
    <property type="match status" value="1"/>
</dbReference>
<dbReference type="AlphaFoldDB" id="A0A0G4FXU7"/>
<dbReference type="Pfam" id="PF04136">
    <property type="entry name" value="COG3_N"/>
    <property type="match status" value="1"/>
</dbReference>
<dbReference type="InParanoid" id="A0A0G4FXU7"/>
<dbReference type="GO" id="GO:0017119">
    <property type="term" value="C:Golgi transport complex"/>
    <property type="evidence" value="ECO:0007669"/>
    <property type="project" value="TreeGrafter"/>
</dbReference>
<reference evidence="12 13" key="1">
    <citation type="submission" date="2014-11" db="EMBL/GenBank/DDBJ databases">
        <authorList>
            <person name="Zhu J."/>
            <person name="Qi W."/>
            <person name="Song R."/>
        </authorList>
    </citation>
    <scope>NUCLEOTIDE SEQUENCE [LARGE SCALE GENOMIC DNA]</scope>
</reference>
<evidence type="ECO:0000256" key="9">
    <source>
        <dbReference type="SAM" id="MobiDB-lite"/>
    </source>
</evidence>
<feature type="domain" description="Conserved oligomeric Golgi complex subunit 3 N-terminal" evidence="10">
    <location>
        <begin position="96"/>
        <end position="169"/>
    </location>
</feature>
<name>A0A0G4FXU7_VITBC</name>
<evidence type="ECO:0000256" key="3">
    <source>
        <dbReference type="ARBA" id="ARBA00020976"/>
    </source>
</evidence>
<proteinExistence type="inferred from homology"/>
<dbReference type="OrthoDB" id="296793at2759"/>
<dbReference type="EMBL" id="CDMY01000519">
    <property type="protein sequence ID" value="CEM19694.1"/>
    <property type="molecule type" value="Genomic_DNA"/>
</dbReference>
<dbReference type="GO" id="GO:0005801">
    <property type="term" value="C:cis-Golgi network"/>
    <property type="evidence" value="ECO:0007669"/>
    <property type="project" value="InterPro"/>
</dbReference>
<evidence type="ECO:0000256" key="8">
    <source>
        <dbReference type="ARBA" id="ARBA00031339"/>
    </source>
</evidence>
<evidence type="ECO:0000256" key="7">
    <source>
        <dbReference type="ARBA" id="ARBA00023136"/>
    </source>
</evidence>
<dbReference type="InterPro" id="IPR007265">
    <property type="entry name" value="COG_su3"/>
</dbReference>
<feature type="region of interest" description="Disordered" evidence="9">
    <location>
        <begin position="183"/>
        <end position="246"/>
    </location>
</feature>
<evidence type="ECO:0000259" key="11">
    <source>
        <dbReference type="Pfam" id="PF20671"/>
    </source>
</evidence>
<keyword evidence="5" id="KW-0653">Protein transport</keyword>
<keyword evidence="4" id="KW-0813">Transport</keyword>
<organism evidence="12 13">
    <name type="scientific">Vitrella brassicaformis (strain CCMP3155)</name>
    <dbReference type="NCBI Taxonomy" id="1169540"/>
    <lineage>
        <taxon>Eukaryota</taxon>
        <taxon>Sar</taxon>
        <taxon>Alveolata</taxon>
        <taxon>Colpodellida</taxon>
        <taxon>Vitrellaceae</taxon>
        <taxon>Vitrella</taxon>
    </lineage>
</organism>
<keyword evidence="6" id="KW-0333">Golgi apparatus</keyword>
<dbReference type="Pfam" id="PF20671">
    <property type="entry name" value="COG3_C"/>
    <property type="match status" value="1"/>
</dbReference>
<evidence type="ECO:0000256" key="2">
    <source>
        <dbReference type="ARBA" id="ARBA00009936"/>
    </source>
</evidence>